<protein>
    <submittedName>
        <fullName evidence="3">Uncharacterized protein</fullName>
    </submittedName>
</protein>
<name>A0AA88VYG3_9ASTE</name>
<evidence type="ECO:0000313" key="3">
    <source>
        <dbReference type="EMBL" id="KAK3017487.1"/>
    </source>
</evidence>
<dbReference type="AlphaFoldDB" id="A0AA88VYG3"/>
<dbReference type="InterPro" id="IPR019398">
    <property type="entry name" value="Pre-rRNA_process_TSR2"/>
</dbReference>
<dbReference type="EMBL" id="JAVXUP010000999">
    <property type="protein sequence ID" value="KAK3017487.1"/>
    <property type="molecule type" value="Genomic_DNA"/>
</dbReference>
<keyword evidence="4" id="KW-1185">Reference proteome</keyword>
<comment type="caution">
    <text evidence="3">The sequence shown here is derived from an EMBL/GenBank/DDBJ whole genome shotgun (WGS) entry which is preliminary data.</text>
</comment>
<reference evidence="3" key="1">
    <citation type="submission" date="2022-12" db="EMBL/GenBank/DDBJ databases">
        <title>Draft genome assemblies for two species of Escallonia (Escalloniales).</title>
        <authorList>
            <person name="Chanderbali A."/>
            <person name="Dervinis C."/>
            <person name="Anghel I."/>
            <person name="Soltis D."/>
            <person name="Soltis P."/>
            <person name="Zapata F."/>
        </authorList>
    </citation>
    <scope>NUCLEOTIDE SEQUENCE</scope>
    <source>
        <strain evidence="3">UCBG64.0493</strain>
        <tissue evidence="3">Leaf</tissue>
    </source>
</reference>
<dbReference type="Proteomes" id="UP001188597">
    <property type="component" value="Unassembled WGS sequence"/>
</dbReference>
<comment type="similarity">
    <text evidence="1">Belongs to the TSR2 family.</text>
</comment>
<sequence length="82" mass="9295">MDQRVLSSNAAAQLWQGIDLLLSRWSALQMAVDKEWGSRDSGQIAQQLALDIFCLEPASPIRTLPFYIADDHKPLIYDDSCW</sequence>
<proteinExistence type="inferred from homology"/>
<organism evidence="3 4">
    <name type="scientific">Escallonia herrerae</name>
    <dbReference type="NCBI Taxonomy" id="1293975"/>
    <lineage>
        <taxon>Eukaryota</taxon>
        <taxon>Viridiplantae</taxon>
        <taxon>Streptophyta</taxon>
        <taxon>Embryophyta</taxon>
        <taxon>Tracheophyta</taxon>
        <taxon>Spermatophyta</taxon>
        <taxon>Magnoliopsida</taxon>
        <taxon>eudicotyledons</taxon>
        <taxon>Gunneridae</taxon>
        <taxon>Pentapetalae</taxon>
        <taxon>asterids</taxon>
        <taxon>campanulids</taxon>
        <taxon>Escalloniales</taxon>
        <taxon>Escalloniaceae</taxon>
        <taxon>Escallonia</taxon>
    </lineage>
</organism>
<gene>
    <name evidence="3" type="ORF">RJ639_005991</name>
</gene>
<accession>A0AA88VYG3</accession>
<evidence type="ECO:0000256" key="2">
    <source>
        <dbReference type="ARBA" id="ARBA00022552"/>
    </source>
</evidence>
<dbReference type="GO" id="GO:0006364">
    <property type="term" value="P:rRNA processing"/>
    <property type="evidence" value="ECO:0007669"/>
    <property type="project" value="UniProtKB-KW"/>
</dbReference>
<evidence type="ECO:0000256" key="1">
    <source>
        <dbReference type="ARBA" id="ARBA00006524"/>
    </source>
</evidence>
<dbReference type="Pfam" id="PF10273">
    <property type="entry name" value="WGG"/>
    <property type="match status" value="1"/>
</dbReference>
<keyword evidence="2" id="KW-0698">rRNA processing</keyword>
<evidence type="ECO:0000313" key="4">
    <source>
        <dbReference type="Proteomes" id="UP001188597"/>
    </source>
</evidence>
<dbReference type="PANTHER" id="PTHR21250">
    <property type="entry name" value="PRE-RRNA-PROCESSING PROTEIN TSR2 HOMOLOG"/>
    <property type="match status" value="1"/>
</dbReference>